<proteinExistence type="predicted"/>
<keyword evidence="1" id="KW-0472">Membrane</keyword>
<name>A0A542XP47_SALAC</name>
<dbReference type="Proteomes" id="UP000315983">
    <property type="component" value="Unassembled WGS sequence"/>
</dbReference>
<evidence type="ECO:0000313" key="4">
    <source>
        <dbReference type="Proteomes" id="UP000315983"/>
    </source>
</evidence>
<dbReference type="AlphaFoldDB" id="A0A542XP47"/>
<evidence type="ECO:0000256" key="1">
    <source>
        <dbReference type="SAM" id="Phobius"/>
    </source>
</evidence>
<evidence type="ECO:0000313" key="2">
    <source>
        <dbReference type="EMBL" id="GIM87902.1"/>
    </source>
</evidence>
<dbReference type="EMBL" id="BOQM01000052">
    <property type="protein sequence ID" value="GIM87902.1"/>
    <property type="molecule type" value="Genomic_DNA"/>
</dbReference>
<feature type="transmembrane region" description="Helical" evidence="1">
    <location>
        <begin position="61"/>
        <end position="85"/>
    </location>
</feature>
<comment type="caution">
    <text evidence="3">The sequence shown here is derived from an EMBL/GenBank/DDBJ whole genome shotgun (WGS) entry which is preliminary data.</text>
</comment>
<organism evidence="3 4">
    <name type="scientific">Salinispora arenicola</name>
    <dbReference type="NCBI Taxonomy" id="168697"/>
    <lineage>
        <taxon>Bacteria</taxon>
        <taxon>Bacillati</taxon>
        <taxon>Actinomycetota</taxon>
        <taxon>Actinomycetes</taxon>
        <taxon>Micromonosporales</taxon>
        <taxon>Micromonosporaceae</taxon>
        <taxon>Salinispora</taxon>
    </lineage>
</organism>
<evidence type="ECO:0000313" key="3">
    <source>
        <dbReference type="EMBL" id="TQL37609.1"/>
    </source>
</evidence>
<sequence>MRSASAFPVRHSTEVINHAMRQPQPPHHRPPLTLIGSLTGLLTIALLAVAATTAYSHDAAMAAGLGTLMLADALLGVASCALLVAGHIRRWIEDAGDIRWWCGYSAAVKDLTHRDALPISADRG</sequence>
<feature type="transmembrane region" description="Helical" evidence="1">
    <location>
        <begin position="32"/>
        <end position="55"/>
    </location>
</feature>
<accession>A0A542XP47</accession>
<reference evidence="3 4" key="1">
    <citation type="submission" date="2019-06" db="EMBL/GenBank/DDBJ databases">
        <title>Sequencing the genomes of 1000 actinobacteria strains.</title>
        <authorList>
            <person name="Klenk H.-P."/>
        </authorList>
    </citation>
    <scope>NUCLEOTIDE SEQUENCE [LARGE SCALE GENOMIC DNA]</scope>
    <source>
        <strain evidence="3 4">DSM 44819</strain>
    </source>
</reference>
<reference evidence="2 5" key="2">
    <citation type="submission" date="2021-03" db="EMBL/GenBank/DDBJ databases">
        <title>Whole genome shotgun sequence of Salinispora arenicola NBRC 105043.</title>
        <authorList>
            <person name="Komaki H."/>
            <person name="Tamura T."/>
        </authorList>
    </citation>
    <scope>NUCLEOTIDE SEQUENCE [LARGE SCALE GENOMIC DNA]</scope>
    <source>
        <strain evidence="2 5">NBRC 105043</strain>
    </source>
</reference>
<dbReference type="EMBL" id="VFOL01000001">
    <property type="protein sequence ID" value="TQL37609.1"/>
    <property type="molecule type" value="Genomic_DNA"/>
</dbReference>
<evidence type="ECO:0000313" key="5">
    <source>
        <dbReference type="Proteomes" id="UP000677457"/>
    </source>
</evidence>
<gene>
    <name evidence="3" type="ORF">FB564_2775</name>
    <name evidence="2" type="ORF">Sar04_46380</name>
</gene>
<protein>
    <submittedName>
        <fullName evidence="3">Uncharacterized protein</fullName>
    </submittedName>
</protein>
<keyword evidence="5" id="KW-1185">Reference proteome</keyword>
<keyword evidence="1" id="KW-1133">Transmembrane helix</keyword>
<dbReference type="Proteomes" id="UP000677457">
    <property type="component" value="Unassembled WGS sequence"/>
</dbReference>
<keyword evidence="1" id="KW-0812">Transmembrane</keyword>